<dbReference type="AlphaFoldDB" id="A0A5C4TAQ2"/>
<dbReference type="GO" id="GO:0016787">
    <property type="term" value="F:hydrolase activity"/>
    <property type="evidence" value="ECO:0007669"/>
    <property type="project" value="UniProtKB-KW"/>
</dbReference>
<name>A0A5C4TAQ2_9BACL</name>
<evidence type="ECO:0000256" key="2">
    <source>
        <dbReference type="ARBA" id="ARBA00022801"/>
    </source>
</evidence>
<gene>
    <name evidence="3" type="ORF">FE784_14915</name>
</gene>
<sequence>MTRYVETARKHGAIPVLLTPVGKCLFDGKGHLVRTLPEYVEAVKQLSRELDVAVVDLNASSEALFARLGQEWTRRLFLWLAPGEHSNYPDGKKDDSHFNEYGATEVAKLVIKEIRDRGLPLAALLRDDARTP</sequence>
<dbReference type="OrthoDB" id="9807041at2"/>
<dbReference type="Proteomes" id="UP000307943">
    <property type="component" value="Unassembled WGS sequence"/>
</dbReference>
<comment type="similarity">
    <text evidence="1">Belongs to the 'GDSL' lipolytic enzyme family.</text>
</comment>
<evidence type="ECO:0000313" key="4">
    <source>
        <dbReference type="Proteomes" id="UP000307943"/>
    </source>
</evidence>
<dbReference type="RefSeq" id="WP_139603006.1">
    <property type="nucleotide sequence ID" value="NZ_VDCQ01000018.1"/>
</dbReference>
<evidence type="ECO:0000256" key="1">
    <source>
        <dbReference type="ARBA" id="ARBA00008668"/>
    </source>
</evidence>
<accession>A0A5C4TAQ2</accession>
<comment type="caution">
    <text evidence="3">The sequence shown here is derived from an EMBL/GenBank/DDBJ whole genome shotgun (WGS) entry which is preliminary data.</text>
</comment>
<evidence type="ECO:0000313" key="3">
    <source>
        <dbReference type="EMBL" id="TNJ65509.1"/>
    </source>
</evidence>
<keyword evidence="4" id="KW-1185">Reference proteome</keyword>
<dbReference type="InterPro" id="IPR037459">
    <property type="entry name" value="RhgT-like"/>
</dbReference>
<dbReference type="InterPro" id="IPR036514">
    <property type="entry name" value="SGNH_hydro_sf"/>
</dbReference>
<dbReference type="PANTHER" id="PTHR43695:SF1">
    <property type="entry name" value="RHAMNOGALACTURONAN ACETYLESTERASE"/>
    <property type="match status" value="1"/>
</dbReference>
<protein>
    <recommendedName>
        <fullName evidence="5">Rhamnogalacturonan acetylesterase</fullName>
    </recommendedName>
</protein>
<dbReference type="EMBL" id="VDCQ01000018">
    <property type="protein sequence ID" value="TNJ65509.1"/>
    <property type="molecule type" value="Genomic_DNA"/>
</dbReference>
<dbReference type="PANTHER" id="PTHR43695">
    <property type="entry name" value="PUTATIVE (AFU_ORTHOLOGUE AFUA_2G17250)-RELATED"/>
    <property type="match status" value="1"/>
</dbReference>
<reference evidence="3 4" key="1">
    <citation type="submission" date="2019-05" db="EMBL/GenBank/DDBJ databases">
        <title>We sequenced the genome of Paenibacillus hemerocallicola KCTC 33185 for further insight into its adaptation and study the phylogeny of Paenibacillus.</title>
        <authorList>
            <person name="Narsing Rao M.P."/>
        </authorList>
    </citation>
    <scope>NUCLEOTIDE SEQUENCE [LARGE SCALE GENOMIC DNA]</scope>
    <source>
        <strain evidence="3 4">KCTC 33185</strain>
    </source>
</reference>
<proteinExistence type="inferred from homology"/>
<evidence type="ECO:0008006" key="5">
    <source>
        <dbReference type="Google" id="ProtNLM"/>
    </source>
</evidence>
<keyword evidence="2" id="KW-0378">Hydrolase</keyword>
<dbReference type="Gene3D" id="3.40.50.1110">
    <property type="entry name" value="SGNH hydrolase"/>
    <property type="match status" value="1"/>
</dbReference>
<dbReference type="SUPFAM" id="SSF52266">
    <property type="entry name" value="SGNH hydrolase"/>
    <property type="match status" value="1"/>
</dbReference>
<organism evidence="3 4">
    <name type="scientific">Paenibacillus hemerocallicola</name>
    <dbReference type="NCBI Taxonomy" id="1172614"/>
    <lineage>
        <taxon>Bacteria</taxon>
        <taxon>Bacillati</taxon>
        <taxon>Bacillota</taxon>
        <taxon>Bacilli</taxon>
        <taxon>Bacillales</taxon>
        <taxon>Paenibacillaceae</taxon>
        <taxon>Paenibacillus</taxon>
    </lineage>
</organism>